<name>Q7VHN9_HELHP</name>
<evidence type="ECO:0000313" key="2">
    <source>
        <dbReference type="Proteomes" id="UP000002495"/>
    </source>
</evidence>
<dbReference type="SMART" id="SM00248">
    <property type="entry name" value="ANK"/>
    <property type="match status" value="4"/>
</dbReference>
<accession>Q7VHN9</accession>
<dbReference type="HOGENOM" id="CLU_876522_0_0_7"/>
<dbReference type="RefSeq" id="WP_011115765.1">
    <property type="nucleotide sequence ID" value="NC_004917.1"/>
</dbReference>
<dbReference type="KEGG" id="hhe:HH_0925"/>
<dbReference type="Proteomes" id="UP000002495">
    <property type="component" value="Chromosome"/>
</dbReference>
<dbReference type="AlphaFoldDB" id="Q7VHN9"/>
<keyword evidence="2" id="KW-1185">Reference proteome</keyword>
<dbReference type="InterPro" id="IPR002110">
    <property type="entry name" value="Ankyrin_rpt"/>
</dbReference>
<proteinExistence type="predicted"/>
<dbReference type="Gene3D" id="1.25.40.20">
    <property type="entry name" value="Ankyrin repeat-containing domain"/>
    <property type="match status" value="1"/>
</dbReference>
<organism evidence="1 2">
    <name type="scientific">Helicobacter hepaticus (strain ATCC 51449 / 3B1)</name>
    <dbReference type="NCBI Taxonomy" id="235279"/>
    <lineage>
        <taxon>Bacteria</taxon>
        <taxon>Pseudomonadati</taxon>
        <taxon>Campylobacterota</taxon>
        <taxon>Epsilonproteobacteria</taxon>
        <taxon>Campylobacterales</taxon>
        <taxon>Helicobacteraceae</taxon>
        <taxon>Helicobacter</taxon>
    </lineage>
</organism>
<dbReference type="STRING" id="235279.HH_0925"/>
<dbReference type="EMBL" id="AE017125">
    <property type="protein sequence ID" value="AAP77522.1"/>
    <property type="molecule type" value="Genomic_DNA"/>
</dbReference>
<dbReference type="InterPro" id="IPR036770">
    <property type="entry name" value="Ankyrin_rpt-contain_sf"/>
</dbReference>
<dbReference type="SUPFAM" id="SSF48403">
    <property type="entry name" value="Ankyrin repeat"/>
    <property type="match status" value="1"/>
</dbReference>
<protein>
    <submittedName>
        <fullName evidence="1">Uncharacterized protein</fullName>
    </submittedName>
</protein>
<sequence>MELNIMLKRYILMSVCICNFVFGGWFSKQWNIDNPPSLEESLKSLLQVNCQKVDILKGITPNSYYKNKDAISQCIKEQKFLKAIINDDVSTYKKMLDANEWSRYFLFYTTYSPRLEITPLMVSIVFNSPKVFRAILADSGHIDILSQKISPRFNIDRMMSDDYAFSGAFKLGNRIYDVNGVSALDLSAMYHRYDMFWELLAQGATYNNPKYPQTNGIVTFGDANILELMLYFDEEFLNDFGGGNILHFVTRDGNLELLEYLITQKDMPIDALKAGETPLDAALSGKNFQRKPQIQAAQKLIELGAKVSEANQHRLNKLLQKKQE</sequence>
<gene>
    <name evidence="1" type="ordered locus">HH_0925</name>
</gene>
<evidence type="ECO:0000313" key="1">
    <source>
        <dbReference type="EMBL" id="AAP77522.1"/>
    </source>
</evidence>
<reference evidence="1 2" key="1">
    <citation type="journal article" date="2003" name="Proc. Natl. Acad. Sci. U.S.A.">
        <title>The complete genome sequence of the carcinogenic bacterium Helicobacter hepaticus.</title>
        <authorList>
            <person name="Suerbaum S."/>
            <person name="Josenhans C."/>
            <person name="Sterzenbach T."/>
            <person name="Drescher B."/>
            <person name="Brandt P."/>
            <person name="Bell M."/>
            <person name="Droege M."/>
            <person name="Fartmann B."/>
            <person name="Fischer H.-P."/>
            <person name="Ge Z."/>
            <person name="Hoerster A."/>
            <person name="Holland R."/>
            <person name="Klein K."/>
            <person name="Koenig J."/>
            <person name="Macko L."/>
            <person name="Mendz G.L."/>
            <person name="Nyakatura G."/>
            <person name="Schauer D.B."/>
            <person name="Shen Z."/>
            <person name="Weber J."/>
            <person name="Frosch M."/>
            <person name="Fox J.G."/>
        </authorList>
    </citation>
    <scope>NUCLEOTIDE SEQUENCE [LARGE SCALE GENOMIC DNA]</scope>
    <source>
        <strain evidence="2">ATCC 51449 / 3B1</strain>
    </source>
</reference>